<protein>
    <submittedName>
        <fullName evidence="13">Flavonoid 3-hydroxylase</fullName>
    </submittedName>
</protein>
<evidence type="ECO:0000256" key="11">
    <source>
        <dbReference type="PIRSR" id="PIRSR602401-1"/>
    </source>
</evidence>
<name>M0ZP07_SOLTU</name>
<keyword evidence="7 11" id="KW-0408">Iron</keyword>
<feature type="binding site" description="axial binding residue" evidence="11">
    <location>
        <position position="439"/>
    </location>
    <ligand>
        <name>heme</name>
        <dbReference type="ChEBI" id="CHEBI:30413"/>
    </ligand>
    <ligandPart>
        <name>Fe</name>
        <dbReference type="ChEBI" id="CHEBI:18248"/>
    </ligandPart>
</feature>
<evidence type="ECO:0000313" key="14">
    <source>
        <dbReference type="Proteomes" id="UP000011115"/>
    </source>
</evidence>
<evidence type="ECO:0000256" key="12">
    <source>
        <dbReference type="RuleBase" id="RU000461"/>
    </source>
</evidence>
<evidence type="ECO:0000256" key="5">
    <source>
        <dbReference type="ARBA" id="ARBA00022723"/>
    </source>
</evidence>
<dbReference type="AlphaFoldDB" id="M0ZP07"/>
<evidence type="ECO:0000256" key="8">
    <source>
        <dbReference type="ARBA" id="ARBA00023033"/>
    </source>
</evidence>
<comment type="subcellular location">
    <subcellularLocation>
        <location evidence="2">Membrane</location>
    </subcellularLocation>
</comment>
<dbReference type="GO" id="GO:0016705">
    <property type="term" value="F:oxidoreductase activity, acting on paired donors, with incorporation or reduction of molecular oxygen"/>
    <property type="evidence" value="ECO:0007669"/>
    <property type="project" value="InterPro"/>
</dbReference>
<organism evidence="13 14">
    <name type="scientific">Solanum tuberosum</name>
    <name type="common">Potato</name>
    <dbReference type="NCBI Taxonomy" id="4113"/>
    <lineage>
        <taxon>Eukaryota</taxon>
        <taxon>Viridiplantae</taxon>
        <taxon>Streptophyta</taxon>
        <taxon>Embryophyta</taxon>
        <taxon>Tracheophyta</taxon>
        <taxon>Spermatophyta</taxon>
        <taxon>Magnoliopsida</taxon>
        <taxon>eudicotyledons</taxon>
        <taxon>Gunneridae</taxon>
        <taxon>Pentapetalae</taxon>
        <taxon>asterids</taxon>
        <taxon>lamiids</taxon>
        <taxon>Solanales</taxon>
        <taxon>Solanaceae</taxon>
        <taxon>Solanoideae</taxon>
        <taxon>Solaneae</taxon>
        <taxon>Solanum</taxon>
    </lineage>
</organism>
<dbReference type="Pfam" id="PF00067">
    <property type="entry name" value="p450"/>
    <property type="match status" value="2"/>
</dbReference>
<dbReference type="PaxDb" id="4113-PGSC0003DMT400004816"/>
<dbReference type="InterPro" id="IPR036396">
    <property type="entry name" value="Cyt_P450_sf"/>
</dbReference>
<dbReference type="GO" id="GO:0016020">
    <property type="term" value="C:membrane"/>
    <property type="evidence" value="ECO:0007669"/>
    <property type="project" value="UniProtKB-SubCell"/>
</dbReference>
<keyword evidence="14" id="KW-1185">Reference proteome</keyword>
<dbReference type="Gramene" id="PGSC0003DMT400004816">
    <property type="protein sequence ID" value="PGSC0003DMT400004816"/>
    <property type="gene ID" value="PGSC0003DMG400001915"/>
</dbReference>
<dbReference type="eggNOG" id="KOG0156">
    <property type="taxonomic scope" value="Eukaryota"/>
</dbReference>
<keyword evidence="9" id="KW-0472">Membrane</keyword>
<reference evidence="13" key="2">
    <citation type="submission" date="2015-06" db="UniProtKB">
        <authorList>
            <consortium name="EnsemblPlants"/>
        </authorList>
    </citation>
    <scope>IDENTIFICATION</scope>
    <source>
        <strain evidence="13">DM1-3 516 R44</strain>
    </source>
</reference>
<dbReference type="FunFam" id="1.10.630.10:FF:000011">
    <property type="entry name" value="Cytochrome P450 83B1"/>
    <property type="match status" value="1"/>
</dbReference>
<dbReference type="OMA" id="SANGETW"/>
<comment type="cofactor">
    <cofactor evidence="1 11">
        <name>heme</name>
        <dbReference type="ChEBI" id="CHEBI:30413"/>
    </cofactor>
</comment>
<evidence type="ECO:0000256" key="6">
    <source>
        <dbReference type="ARBA" id="ARBA00023002"/>
    </source>
</evidence>
<dbReference type="Proteomes" id="UP000011115">
    <property type="component" value="Unassembled WGS sequence"/>
</dbReference>
<dbReference type="EnsemblPlants" id="PGSC0003DMT400004816">
    <property type="protein sequence ID" value="PGSC0003DMT400004816"/>
    <property type="gene ID" value="PGSC0003DMG400001915"/>
</dbReference>
<dbReference type="InterPro" id="IPR002401">
    <property type="entry name" value="Cyt_P450_E_grp-I"/>
</dbReference>
<evidence type="ECO:0000256" key="7">
    <source>
        <dbReference type="ARBA" id="ARBA00023004"/>
    </source>
</evidence>
<evidence type="ECO:0000313" key="13">
    <source>
        <dbReference type="EnsemblPlants" id="PGSC0003DMT400004816"/>
    </source>
</evidence>
<keyword evidence="5 11" id="KW-0479">Metal-binding</keyword>
<evidence type="ECO:0000256" key="2">
    <source>
        <dbReference type="ARBA" id="ARBA00004370"/>
    </source>
</evidence>
<proteinExistence type="inferred from homology"/>
<dbReference type="InterPro" id="IPR001128">
    <property type="entry name" value="Cyt_P450"/>
</dbReference>
<evidence type="ECO:0000256" key="3">
    <source>
        <dbReference type="ARBA" id="ARBA00010617"/>
    </source>
</evidence>
<dbReference type="FunFam" id="1.10.630.10:FF:000126">
    <property type="entry name" value="Predicted protein"/>
    <property type="match status" value="1"/>
</dbReference>
<keyword evidence="4 11" id="KW-0349">Heme</keyword>
<dbReference type="GO" id="GO:0005506">
    <property type="term" value="F:iron ion binding"/>
    <property type="evidence" value="ECO:0007669"/>
    <property type="project" value="InterPro"/>
</dbReference>
<evidence type="ECO:0000256" key="9">
    <source>
        <dbReference type="ARBA" id="ARBA00023136"/>
    </source>
</evidence>
<comment type="function">
    <text evidence="10">May have a role in maturation, such as during flavor formation or other metabolite production specific to aging tissues.</text>
</comment>
<dbReference type="PANTHER" id="PTHR47943:SF2">
    <property type="entry name" value="CYTOCHROME P450"/>
    <property type="match status" value="1"/>
</dbReference>
<sequence>MASIFLQVVALLVVLYILQELHNKFMKKKKKLPPGPKGLPIIGNLHMIGKNVHQDLHKIAKKYGPIMSMRFGFVPVIVASSPHAAEQFLKNHDLIFASRPNNIAAKFIAYDQRNLTFGKYGPYWRNMRKLCTLELLSTLKINSFQAMRKQEVTNFVTFINGAASSGVEIDISAKLATLNTNMTCLMVFGKKYMDDEFDERGFKYVIQETLVLTATPNIGEFFPFLNVFDLQGVVRRMKELSKIFDEFFERIIDEHVQDSKKEKQTKDIVDTMMNIMQSGESEFEFDRRHVKAILLDMLIASMDTSSTAIDWIFTELLRHPKVIKKLQKELEQIVGMNRMVEESDLEKLEYLDMVIKEGFRLHPVAPLLIPHESIEDCTIDGFDIPKGSRLLVNTWAIGRDPEIWSEPEKFMPERFVGSNIDLRGNNFQLLPFGSGRRSCPGLQLGLSLEFSCENLEKLFKNSEHIRTLTSSYQDMLIASMDTSSTAIDWIFTELLRHPKVIKKLQKELEQIVGMNRMVEESDLEKLEYLDMVIKEGFRLHPVAPLLIPHESIEDCTIDGFDIPKGSRLLVNTWAIGRDPEIWSEPEKFMPERFVGSNIDLRGNNFQLLPFGSGRRSCPGLQLGLTTVRLVLAQMVHCFDWKLPNGMMPNDLDMTEKFGLVMTRAQHLMVIPTYRLNV</sequence>
<dbReference type="PRINTS" id="PR00463">
    <property type="entry name" value="EP450I"/>
</dbReference>
<keyword evidence="6 12" id="KW-0560">Oxidoreductase</keyword>
<dbReference type="GO" id="GO:0020037">
    <property type="term" value="F:heme binding"/>
    <property type="evidence" value="ECO:0007669"/>
    <property type="project" value="InterPro"/>
</dbReference>
<dbReference type="PRINTS" id="PR00385">
    <property type="entry name" value="P450"/>
</dbReference>
<dbReference type="HOGENOM" id="CLU_001570_4_0_1"/>
<evidence type="ECO:0000256" key="1">
    <source>
        <dbReference type="ARBA" id="ARBA00001971"/>
    </source>
</evidence>
<dbReference type="SUPFAM" id="SSF48264">
    <property type="entry name" value="Cytochrome P450"/>
    <property type="match status" value="2"/>
</dbReference>
<dbReference type="InParanoid" id="M0ZP07"/>
<evidence type="ECO:0000256" key="10">
    <source>
        <dbReference type="ARBA" id="ARBA00055645"/>
    </source>
</evidence>
<keyword evidence="8 12" id="KW-0503">Monooxygenase</keyword>
<reference evidence="14" key="1">
    <citation type="journal article" date="2011" name="Nature">
        <title>Genome sequence and analysis of the tuber crop potato.</title>
        <authorList>
            <consortium name="The Potato Genome Sequencing Consortium"/>
        </authorList>
    </citation>
    <scope>NUCLEOTIDE SEQUENCE [LARGE SCALE GENOMIC DNA]</scope>
    <source>
        <strain evidence="14">cv. DM1-3 516 R44</strain>
    </source>
</reference>
<dbReference type="PROSITE" id="PS00086">
    <property type="entry name" value="CYTOCHROME_P450"/>
    <property type="match status" value="2"/>
</dbReference>
<evidence type="ECO:0000256" key="4">
    <source>
        <dbReference type="ARBA" id="ARBA00022617"/>
    </source>
</evidence>
<dbReference type="Gene3D" id="1.10.630.10">
    <property type="entry name" value="Cytochrome P450"/>
    <property type="match status" value="2"/>
</dbReference>
<dbReference type="CDD" id="cd11072">
    <property type="entry name" value="CYP71-like"/>
    <property type="match status" value="1"/>
</dbReference>
<dbReference type="GO" id="GO:0004497">
    <property type="term" value="F:monooxygenase activity"/>
    <property type="evidence" value="ECO:0007669"/>
    <property type="project" value="UniProtKB-KW"/>
</dbReference>
<dbReference type="InterPro" id="IPR017972">
    <property type="entry name" value="Cyt_P450_CS"/>
</dbReference>
<comment type="similarity">
    <text evidence="3 12">Belongs to the cytochrome P450 family.</text>
</comment>
<accession>M0ZP07</accession>
<dbReference type="PANTHER" id="PTHR47943">
    <property type="entry name" value="CYTOCHROME P450 93A3-LIKE"/>
    <property type="match status" value="1"/>
</dbReference>